<evidence type="ECO:0000313" key="2">
    <source>
        <dbReference type="Proteomes" id="UP001231316"/>
    </source>
</evidence>
<protein>
    <submittedName>
        <fullName evidence="1">Uncharacterized protein</fullName>
    </submittedName>
</protein>
<proteinExistence type="predicted"/>
<dbReference type="AlphaFoldDB" id="A0AAX3X8E0"/>
<dbReference type="Proteomes" id="UP001231316">
    <property type="component" value="Chromosome"/>
</dbReference>
<evidence type="ECO:0000313" key="1">
    <source>
        <dbReference type="EMBL" id="WII29160.1"/>
    </source>
</evidence>
<dbReference type="EMBL" id="CP123971">
    <property type="protein sequence ID" value="WII29160.1"/>
    <property type="molecule type" value="Genomic_DNA"/>
</dbReference>
<organism evidence="1 2">
    <name type="scientific">Ligilactobacillus salivarius</name>
    <dbReference type="NCBI Taxonomy" id="1624"/>
    <lineage>
        <taxon>Bacteria</taxon>
        <taxon>Bacillati</taxon>
        <taxon>Bacillota</taxon>
        <taxon>Bacilli</taxon>
        <taxon>Lactobacillales</taxon>
        <taxon>Lactobacillaceae</taxon>
        <taxon>Ligilactobacillus</taxon>
    </lineage>
</organism>
<dbReference type="RefSeq" id="WP_284650503.1">
    <property type="nucleotide sequence ID" value="NZ_CP123971.1"/>
</dbReference>
<reference evidence="1" key="1">
    <citation type="submission" date="2023-04" db="EMBL/GenBank/DDBJ databases">
        <title>Four porcine-derived lactic acid bacteria strains analyses and their evaluation as potential probiotics based on genomics.</title>
        <authorList>
            <person name="Niu D."/>
        </authorList>
    </citation>
    <scope>NUCLEOTIDE SEQUENCE</scope>
    <source>
        <strain evidence="1">ZSA5</strain>
    </source>
</reference>
<name>A0AAX3X8E0_9LACO</name>
<gene>
    <name evidence="1" type="ORF">QFE45_03400</name>
</gene>
<sequence>MHKDLGPSYVHLILEECEVLEYLATFEGKTETHKEVIKGHLKLLENLRFNLAFLLNKTSTVINPGNYYKLFNLLPIFETSVKRYVEVYHADLYQNDVTQTLFKLKDAANLIFDDPARGI</sequence>
<accession>A0AAX3X8E0</accession>